<keyword evidence="2" id="KW-0812">Transmembrane</keyword>
<dbReference type="PANTHER" id="PTHR30386">
    <property type="entry name" value="MEMBRANE FUSION SUBUNIT OF EMRAB-TOLC MULTIDRUG EFFLUX PUMP"/>
    <property type="match status" value="1"/>
</dbReference>
<organism evidence="6 7">
    <name type="scientific">Labilithrix luteola</name>
    <dbReference type="NCBI Taxonomy" id="1391654"/>
    <lineage>
        <taxon>Bacteria</taxon>
        <taxon>Pseudomonadati</taxon>
        <taxon>Myxococcota</taxon>
        <taxon>Polyangia</taxon>
        <taxon>Polyangiales</taxon>
        <taxon>Labilitrichaceae</taxon>
        <taxon>Labilithrix</taxon>
    </lineage>
</organism>
<protein>
    <submittedName>
        <fullName evidence="6">HlyD family secretion protein</fullName>
    </submittedName>
</protein>
<keyword evidence="5" id="KW-0175">Coiled coil</keyword>
<dbReference type="GO" id="GO:0016020">
    <property type="term" value="C:membrane"/>
    <property type="evidence" value="ECO:0007669"/>
    <property type="project" value="UniProtKB-SubCell"/>
</dbReference>
<name>A0A0K1QDQ8_9BACT</name>
<accession>A0A0K1QDQ8</accession>
<feature type="coiled-coil region" evidence="5">
    <location>
        <begin position="207"/>
        <end position="234"/>
    </location>
</feature>
<gene>
    <name evidence="6" type="ORF">AKJ09_10445</name>
</gene>
<dbReference type="AlphaFoldDB" id="A0A0K1QDQ8"/>
<evidence type="ECO:0000313" key="6">
    <source>
        <dbReference type="EMBL" id="AKV03782.1"/>
    </source>
</evidence>
<evidence type="ECO:0000256" key="4">
    <source>
        <dbReference type="ARBA" id="ARBA00023136"/>
    </source>
</evidence>
<dbReference type="PANTHER" id="PTHR30386:SF26">
    <property type="entry name" value="TRANSPORT PROTEIN COMB"/>
    <property type="match status" value="1"/>
</dbReference>
<proteinExistence type="predicted"/>
<dbReference type="InterPro" id="IPR050739">
    <property type="entry name" value="MFP"/>
</dbReference>
<dbReference type="PRINTS" id="PR01490">
    <property type="entry name" value="RTXTOXIND"/>
</dbReference>
<keyword evidence="4" id="KW-0472">Membrane</keyword>
<dbReference type="SUPFAM" id="SSF111369">
    <property type="entry name" value="HlyD-like secretion proteins"/>
    <property type="match status" value="1"/>
</dbReference>
<comment type="subcellular location">
    <subcellularLocation>
        <location evidence="1">Membrane</location>
        <topology evidence="1">Single-pass membrane protein</topology>
    </subcellularLocation>
</comment>
<keyword evidence="7" id="KW-1185">Reference proteome</keyword>
<evidence type="ECO:0000256" key="1">
    <source>
        <dbReference type="ARBA" id="ARBA00004167"/>
    </source>
</evidence>
<dbReference type="Gene3D" id="2.40.50.100">
    <property type="match status" value="1"/>
</dbReference>
<evidence type="ECO:0000313" key="7">
    <source>
        <dbReference type="Proteomes" id="UP000064967"/>
    </source>
</evidence>
<sequence length="398" mass="43431">MAFHHTLRTLRAMRLQRQAFLVLLLVGLVTAWVTWLVEGSIALYVRSDRGRLEVSQSAIVVNAPVEGVVVECALPLGRHVAEGDFLIRLDARTFELQAAEKRAEVASCKAALAGLQRQLASEKAARDAVVELVSQTARTGRARVSAEQQSAEWKRKESDVVLRLREANLASKLEEMKVSSEVNALTMQTALASEQAALDTSTAKTSLRDRDAKITVLERQVVEKENEMALQAAKLSTLEFEVERRSVRATTAGSLIDVVTCTPGMTVMPTSRLATLLPHGEVHMVAFFKPSDSVGRVKRGQTAILRVEAFPWTQYGTLTARVAEVGTEPRDGLVRVEMNVAKQEGIIPSMHGMIATAEVETERLSPGRLLLRLAGQPWTEAPVATESSAPPSPLEAAR</sequence>
<evidence type="ECO:0000256" key="5">
    <source>
        <dbReference type="SAM" id="Coils"/>
    </source>
</evidence>
<reference evidence="6 7" key="1">
    <citation type="submission" date="2015-08" db="EMBL/GenBank/DDBJ databases">
        <authorList>
            <person name="Babu N.S."/>
            <person name="Beckwith C.J."/>
            <person name="Beseler K.G."/>
            <person name="Brison A."/>
            <person name="Carone J.V."/>
            <person name="Caskin T.P."/>
            <person name="Diamond M."/>
            <person name="Durham M.E."/>
            <person name="Foxe J.M."/>
            <person name="Go M."/>
            <person name="Henderson B.A."/>
            <person name="Jones I.B."/>
            <person name="McGettigan J.A."/>
            <person name="Micheletti S.J."/>
            <person name="Nasrallah M.E."/>
            <person name="Ortiz D."/>
            <person name="Piller C.R."/>
            <person name="Privatt S.R."/>
            <person name="Schneider S.L."/>
            <person name="Sharp S."/>
            <person name="Smith T.C."/>
            <person name="Stanton J.D."/>
            <person name="Ullery H.E."/>
            <person name="Wilson R.J."/>
            <person name="Serrano M.G."/>
            <person name="Buck G."/>
            <person name="Lee V."/>
            <person name="Wang Y."/>
            <person name="Carvalho R."/>
            <person name="Voegtly L."/>
            <person name="Shi R."/>
            <person name="Duckworth R."/>
            <person name="Johnson A."/>
            <person name="Loviza R."/>
            <person name="Walstead R."/>
            <person name="Shah Z."/>
            <person name="Kiflezghi M."/>
            <person name="Wade K."/>
            <person name="Ball S.L."/>
            <person name="Bradley K.W."/>
            <person name="Asai D.J."/>
            <person name="Bowman C.A."/>
            <person name="Russell D.A."/>
            <person name="Pope W.H."/>
            <person name="Jacobs-Sera D."/>
            <person name="Hendrix R.W."/>
            <person name="Hatfull G.F."/>
        </authorList>
    </citation>
    <scope>NUCLEOTIDE SEQUENCE [LARGE SCALE GENOMIC DNA]</scope>
    <source>
        <strain evidence="6 7">DSM 27648</strain>
    </source>
</reference>
<dbReference type="Proteomes" id="UP000064967">
    <property type="component" value="Chromosome"/>
</dbReference>
<evidence type="ECO:0000256" key="2">
    <source>
        <dbReference type="ARBA" id="ARBA00022692"/>
    </source>
</evidence>
<dbReference type="KEGG" id="llu:AKJ09_10445"/>
<dbReference type="STRING" id="1391654.AKJ09_10445"/>
<evidence type="ECO:0000256" key="3">
    <source>
        <dbReference type="ARBA" id="ARBA00022989"/>
    </source>
</evidence>
<dbReference type="EMBL" id="CP012333">
    <property type="protein sequence ID" value="AKV03782.1"/>
    <property type="molecule type" value="Genomic_DNA"/>
</dbReference>
<keyword evidence="3" id="KW-1133">Transmembrane helix</keyword>
<dbReference type="Gene3D" id="1.10.287.470">
    <property type="entry name" value="Helix hairpin bin"/>
    <property type="match status" value="1"/>
</dbReference>